<name>A0ABD7Q172_HAFAL</name>
<dbReference type="Proteomes" id="UP000291600">
    <property type="component" value="Unassembled WGS sequence"/>
</dbReference>
<reference evidence="1 2" key="1">
    <citation type="submission" date="2019-02" db="EMBL/GenBank/DDBJ databases">
        <title>Comparative genomic analysis of the Hafnia genus genomes.</title>
        <authorList>
            <person name="Zhiqiu Y."/>
            <person name="Chao Y."/>
            <person name="Yuhui D."/>
            <person name="Di H."/>
            <person name="Bin L."/>
        </authorList>
    </citation>
    <scope>NUCLEOTIDE SEQUENCE [LARGE SCALE GENOMIC DNA]</scope>
    <source>
        <strain evidence="1 2">PCM_1210</strain>
    </source>
</reference>
<accession>A0ABD7Q172</accession>
<dbReference type="RefSeq" id="WP_046359909.1">
    <property type="nucleotide sequence ID" value="NZ_CP015379.1"/>
</dbReference>
<comment type="caution">
    <text evidence="1">The sequence shown here is derived from an EMBL/GenBank/DDBJ whole genome shotgun (WGS) entry which is preliminary data.</text>
</comment>
<protein>
    <recommendedName>
        <fullName evidence="3">DUF3330 domain-containing protein</fullName>
    </recommendedName>
</protein>
<evidence type="ECO:0008006" key="3">
    <source>
        <dbReference type="Google" id="ProtNLM"/>
    </source>
</evidence>
<dbReference type="AlphaFoldDB" id="A0ABD7Q172"/>
<dbReference type="EMBL" id="SITJ01000076">
    <property type="protein sequence ID" value="TBL66669.1"/>
    <property type="molecule type" value="Genomic_DNA"/>
</dbReference>
<evidence type="ECO:0000313" key="1">
    <source>
        <dbReference type="EMBL" id="TBL66669.1"/>
    </source>
</evidence>
<gene>
    <name evidence="1" type="ORF">EYY96_16995</name>
</gene>
<organism evidence="1 2">
    <name type="scientific">Hafnia alvei</name>
    <dbReference type="NCBI Taxonomy" id="569"/>
    <lineage>
        <taxon>Bacteria</taxon>
        <taxon>Pseudomonadati</taxon>
        <taxon>Pseudomonadota</taxon>
        <taxon>Gammaproteobacteria</taxon>
        <taxon>Enterobacterales</taxon>
        <taxon>Hafniaceae</taxon>
        <taxon>Hafnia</taxon>
    </lineage>
</organism>
<sequence length="80" mass="9228">MMLTPTPLAPSAPETECHCYWCGKSKEAAAMIGKLIKVGQHQQYQKFCDDHCHAEWKLYCAPKVQVSRTPARRYSSWELR</sequence>
<evidence type="ECO:0000313" key="2">
    <source>
        <dbReference type="Proteomes" id="UP000291600"/>
    </source>
</evidence>
<proteinExistence type="predicted"/>